<comment type="caution">
    <text evidence="9">The sequence shown here is derived from an EMBL/GenBank/DDBJ whole genome shotgun (WGS) entry which is preliminary data.</text>
</comment>
<sequence length="347" mass="35165">MTAKTLAPPRSFRAHRRRRARWGLALSAGLTASVAVVFVFSLSFGSVTVAPTDVILALIGAPAEKWHTFIVQDLRLPRAITAPLVGAALGASGAIFQRLLRNPLASPDFLGVSSGANVAVVAGFALWNLTGYQLSLAAILGGFATAAGIHLLAGRGGLSGHRFILVGIGVSALMASATSYLLARSTVSDAKAAMSWLIGSVGMAKQADIIVLAVALAVLLPASALLGRRLRVLELGDGTATALGASVRRDRAILILAAVILVALATAAAGPIAFVALMAGPISARLSGGAGESVFRAACAGAFLVQLSDLAAQHLLATPISTGVVTGFVGAPYIAWIIVRANRSGAA</sequence>
<evidence type="ECO:0000313" key="9">
    <source>
        <dbReference type="EMBL" id="GLZ77867.1"/>
    </source>
</evidence>
<feature type="transmembrane region" description="Helical" evidence="8">
    <location>
        <begin position="109"/>
        <end position="127"/>
    </location>
</feature>
<name>A0A9W6SL95_9ACTN</name>
<dbReference type="Pfam" id="PF01032">
    <property type="entry name" value="FecCD"/>
    <property type="match status" value="1"/>
</dbReference>
<comment type="similarity">
    <text evidence="2">Belongs to the binding-protein-dependent transport system permease family. FecCD subfamily.</text>
</comment>
<evidence type="ECO:0000256" key="1">
    <source>
        <dbReference type="ARBA" id="ARBA00004651"/>
    </source>
</evidence>
<dbReference type="EMBL" id="BSTX01000002">
    <property type="protein sequence ID" value="GLZ77867.1"/>
    <property type="molecule type" value="Genomic_DNA"/>
</dbReference>
<keyword evidence="3" id="KW-0813">Transport</keyword>
<feature type="transmembrane region" description="Helical" evidence="8">
    <location>
        <begin position="133"/>
        <end position="152"/>
    </location>
</feature>
<feature type="transmembrane region" description="Helical" evidence="8">
    <location>
        <begin position="21"/>
        <end position="44"/>
    </location>
</feature>
<gene>
    <name evidence="9" type="ORF">Afil01_26740</name>
</gene>
<reference evidence="9" key="1">
    <citation type="submission" date="2023-03" db="EMBL/GenBank/DDBJ databases">
        <title>Actinorhabdospora filicis NBRC 111898.</title>
        <authorList>
            <person name="Ichikawa N."/>
            <person name="Sato H."/>
            <person name="Tonouchi N."/>
        </authorList>
    </citation>
    <scope>NUCLEOTIDE SEQUENCE</scope>
    <source>
        <strain evidence="9">NBRC 111898</strain>
    </source>
</reference>
<dbReference type="CDD" id="cd06550">
    <property type="entry name" value="TM_ABC_iron-siderophores_like"/>
    <property type="match status" value="1"/>
</dbReference>
<evidence type="ECO:0000256" key="5">
    <source>
        <dbReference type="ARBA" id="ARBA00022692"/>
    </source>
</evidence>
<dbReference type="InterPro" id="IPR037294">
    <property type="entry name" value="ABC_BtuC-like"/>
</dbReference>
<dbReference type="PANTHER" id="PTHR30472">
    <property type="entry name" value="FERRIC ENTEROBACTIN TRANSPORT SYSTEM PERMEASE PROTEIN"/>
    <property type="match status" value="1"/>
</dbReference>
<dbReference type="GO" id="GO:0022857">
    <property type="term" value="F:transmembrane transporter activity"/>
    <property type="evidence" value="ECO:0007669"/>
    <property type="project" value="InterPro"/>
</dbReference>
<evidence type="ECO:0000256" key="8">
    <source>
        <dbReference type="SAM" id="Phobius"/>
    </source>
</evidence>
<dbReference type="GO" id="GO:0033214">
    <property type="term" value="P:siderophore-iron import into cell"/>
    <property type="evidence" value="ECO:0007669"/>
    <property type="project" value="TreeGrafter"/>
</dbReference>
<feature type="transmembrane region" description="Helical" evidence="8">
    <location>
        <begin position="316"/>
        <end position="339"/>
    </location>
</feature>
<proteinExistence type="inferred from homology"/>
<dbReference type="Gene3D" id="1.10.3470.10">
    <property type="entry name" value="ABC transporter involved in vitamin B12 uptake, BtuC"/>
    <property type="match status" value="1"/>
</dbReference>
<organism evidence="9 10">
    <name type="scientific">Actinorhabdospora filicis</name>
    <dbReference type="NCBI Taxonomy" id="1785913"/>
    <lineage>
        <taxon>Bacteria</taxon>
        <taxon>Bacillati</taxon>
        <taxon>Actinomycetota</taxon>
        <taxon>Actinomycetes</taxon>
        <taxon>Micromonosporales</taxon>
        <taxon>Micromonosporaceae</taxon>
        <taxon>Actinorhabdospora</taxon>
    </lineage>
</organism>
<dbReference type="GO" id="GO:0005886">
    <property type="term" value="C:plasma membrane"/>
    <property type="evidence" value="ECO:0007669"/>
    <property type="project" value="UniProtKB-SubCell"/>
</dbReference>
<comment type="subcellular location">
    <subcellularLocation>
        <location evidence="1">Cell membrane</location>
        <topology evidence="1">Multi-pass membrane protein</topology>
    </subcellularLocation>
</comment>
<evidence type="ECO:0000256" key="7">
    <source>
        <dbReference type="ARBA" id="ARBA00023136"/>
    </source>
</evidence>
<feature type="transmembrane region" description="Helical" evidence="8">
    <location>
        <begin position="79"/>
        <end position="97"/>
    </location>
</feature>
<dbReference type="AlphaFoldDB" id="A0A9W6SL95"/>
<dbReference type="Proteomes" id="UP001165079">
    <property type="component" value="Unassembled WGS sequence"/>
</dbReference>
<dbReference type="RefSeq" id="WP_285663048.1">
    <property type="nucleotide sequence ID" value="NZ_BSTX01000002.1"/>
</dbReference>
<evidence type="ECO:0000256" key="6">
    <source>
        <dbReference type="ARBA" id="ARBA00022989"/>
    </source>
</evidence>
<keyword evidence="10" id="KW-1185">Reference proteome</keyword>
<keyword evidence="4" id="KW-1003">Cell membrane</keyword>
<dbReference type="InterPro" id="IPR000522">
    <property type="entry name" value="ABC_transptr_permease_BtuC"/>
</dbReference>
<feature type="transmembrane region" description="Helical" evidence="8">
    <location>
        <begin position="164"/>
        <end position="183"/>
    </location>
</feature>
<keyword evidence="7 8" id="KW-0472">Membrane</keyword>
<feature type="transmembrane region" description="Helical" evidence="8">
    <location>
        <begin position="253"/>
        <end position="279"/>
    </location>
</feature>
<dbReference type="SUPFAM" id="SSF81345">
    <property type="entry name" value="ABC transporter involved in vitamin B12 uptake, BtuC"/>
    <property type="match status" value="1"/>
</dbReference>
<evidence type="ECO:0000256" key="3">
    <source>
        <dbReference type="ARBA" id="ARBA00022448"/>
    </source>
</evidence>
<dbReference type="PANTHER" id="PTHR30472:SF24">
    <property type="entry name" value="FERRIC ENTEROBACTIN TRANSPORT SYSTEM PERMEASE PROTEIN FEPG"/>
    <property type="match status" value="1"/>
</dbReference>
<evidence type="ECO:0000313" key="10">
    <source>
        <dbReference type="Proteomes" id="UP001165079"/>
    </source>
</evidence>
<accession>A0A9W6SL95</accession>
<protein>
    <submittedName>
        <fullName evidence="9">Iron ABC transporter permease</fullName>
    </submittedName>
</protein>
<evidence type="ECO:0000256" key="4">
    <source>
        <dbReference type="ARBA" id="ARBA00022475"/>
    </source>
</evidence>
<evidence type="ECO:0000256" key="2">
    <source>
        <dbReference type="ARBA" id="ARBA00007935"/>
    </source>
</evidence>
<feature type="transmembrane region" description="Helical" evidence="8">
    <location>
        <begin position="203"/>
        <end position="226"/>
    </location>
</feature>
<keyword evidence="6 8" id="KW-1133">Transmembrane helix</keyword>
<keyword evidence="5 8" id="KW-0812">Transmembrane</keyword>